<evidence type="ECO:0000313" key="11">
    <source>
        <dbReference type="Proteomes" id="UP000509421"/>
    </source>
</evidence>
<keyword evidence="4 8" id="KW-0812">Transmembrane</keyword>
<dbReference type="GO" id="GO:0005886">
    <property type="term" value="C:plasma membrane"/>
    <property type="evidence" value="ECO:0007669"/>
    <property type="project" value="UniProtKB-SubCell"/>
</dbReference>
<dbReference type="GO" id="GO:0015199">
    <property type="term" value="F:amino-acid betaine transmembrane transporter activity"/>
    <property type="evidence" value="ECO:0007669"/>
    <property type="project" value="TreeGrafter"/>
</dbReference>
<dbReference type="InterPro" id="IPR045324">
    <property type="entry name" value="Small_multidrug_res"/>
</dbReference>
<comment type="similarity">
    <text evidence="7 8">Belongs to the drug/metabolite transporter (DMT) superfamily. Small multidrug resistance (SMR) (TC 2.A.7.1) family.</text>
</comment>
<dbReference type="GO" id="GO:0015297">
    <property type="term" value="F:antiporter activity"/>
    <property type="evidence" value="ECO:0007669"/>
    <property type="project" value="TreeGrafter"/>
</dbReference>
<keyword evidence="3" id="KW-1003">Cell membrane</keyword>
<evidence type="ECO:0000256" key="4">
    <source>
        <dbReference type="ARBA" id="ARBA00022692"/>
    </source>
</evidence>
<sequence>MTLTKSAAALLAAVSIEVIATTLLSLSNSFQRPVVGLSAVISYGVSYYFLSIALRRIHIGVAYAIWSAVGLFSITAIQYRCFDYTVSQRAWVGLGMVIAGTIILNLAIKQNK</sequence>
<dbReference type="RefSeq" id="WP_176610958.1">
    <property type="nucleotide sequence ID" value="NZ_CP056117.1"/>
</dbReference>
<evidence type="ECO:0000256" key="8">
    <source>
        <dbReference type="RuleBase" id="RU003942"/>
    </source>
</evidence>
<dbReference type="InterPro" id="IPR037185">
    <property type="entry name" value="EmrE-like"/>
</dbReference>
<evidence type="ECO:0000256" key="2">
    <source>
        <dbReference type="ARBA" id="ARBA00022448"/>
    </source>
</evidence>
<name>A0A7H8UJM2_ENTCL</name>
<keyword evidence="5 9" id="KW-1133">Transmembrane helix</keyword>
<evidence type="ECO:0000256" key="1">
    <source>
        <dbReference type="ARBA" id="ARBA00004651"/>
    </source>
</evidence>
<evidence type="ECO:0000256" key="5">
    <source>
        <dbReference type="ARBA" id="ARBA00022989"/>
    </source>
</evidence>
<dbReference type="PANTHER" id="PTHR30561:SF1">
    <property type="entry name" value="MULTIDRUG TRANSPORTER EMRE"/>
    <property type="match status" value="1"/>
</dbReference>
<dbReference type="AlphaFoldDB" id="A0A7H8UJM2"/>
<keyword evidence="2" id="KW-0813">Transport</keyword>
<comment type="subcellular location">
    <subcellularLocation>
        <location evidence="1 8">Cell membrane</location>
        <topology evidence="1 8">Multi-pass membrane protein</topology>
    </subcellularLocation>
</comment>
<feature type="transmembrane region" description="Helical" evidence="9">
    <location>
        <begin position="90"/>
        <end position="108"/>
    </location>
</feature>
<dbReference type="InterPro" id="IPR000390">
    <property type="entry name" value="Small_drug/metabolite_transptr"/>
</dbReference>
<proteinExistence type="inferred from homology"/>
<evidence type="ECO:0000256" key="9">
    <source>
        <dbReference type="SAM" id="Phobius"/>
    </source>
</evidence>
<organism evidence="10 11">
    <name type="scientific">Enterobacter cloacae</name>
    <dbReference type="NCBI Taxonomy" id="550"/>
    <lineage>
        <taxon>Bacteria</taxon>
        <taxon>Pseudomonadati</taxon>
        <taxon>Pseudomonadota</taxon>
        <taxon>Gammaproteobacteria</taxon>
        <taxon>Enterobacterales</taxon>
        <taxon>Enterobacteriaceae</taxon>
        <taxon>Enterobacter</taxon>
        <taxon>Enterobacter cloacae complex</taxon>
    </lineage>
</organism>
<protein>
    <submittedName>
        <fullName evidence="10">Multidrug efflux SMR transporter</fullName>
    </submittedName>
</protein>
<dbReference type="Gene3D" id="1.10.3730.20">
    <property type="match status" value="1"/>
</dbReference>
<keyword evidence="6 9" id="KW-0472">Membrane</keyword>
<dbReference type="PANTHER" id="PTHR30561">
    <property type="entry name" value="SMR FAMILY PROTON-DEPENDENT DRUG EFFLUX TRANSPORTER SUGE"/>
    <property type="match status" value="1"/>
</dbReference>
<dbReference type="GO" id="GO:0031460">
    <property type="term" value="P:glycine betaine transport"/>
    <property type="evidence" value="ECO:0007669"/>
    <property type="project" value="TreeGrafter"/>
</dbReference>
<gene>
    <name evidence="10" type="ORF">HWQ14_21630</name>
</gene>
<dbReference type="Pfam" id="PF00893">
    <property type="entry name" value="Multi_Drug_Res"/>
    <property type="match status" value="1"/>
</dbReference>
<feature type="transmembrane region" description="Helical" evidence="9">
    <location>
        <begin position="30"/>
        <end position="50"/>
    </location>
</feature>
<reference evidence="10 11" key="1">
    <citation type="submission" date="2020-06" db="EMBL/GenBank/DDBJ databases">
        <title>Long-read sequencing of DSM26481-BlokeschLab.</title>
        <authorList>
            <person name="Blokesch M."/>
        </authorList>
    </citation>
    <scope>NUCLEOTIDE SEQUENCE [LARGE SCALE GENOMIC DNA]</scope>
    <source>
        <strain evidence="10 11">DSM 26481</strain>
    </source>
</reference>
<dbReference type="GO" id="GO:0015220">
    <property type="term" value="F:choline transmembrane transporter activity"/>
    <property type="evidence" value="ECO:0007669"/>
    <property type="project" value="TreeGrafter"/>
</dbReference>
<feature type="transmembrane region" description="Helical" evidence="9">
    <location>
        <begin position="57"/>
        <end position="78"/>
    </location>
</feature>
<evidence type="ECO:0000313" key="10">
    <source>
        <dbReference type="EMBL" id="QLA00091.1"/>
    </source>
</evidence>
<dbReference type="EMBL" id="CP056117">
    <property type="protein sequence ID" value="QLA00091.1"/>
    <property type="molecule type" value="Genomic_DNA"/>
</dbReference>
<accession>A0A7H8UJM2</accession>
<evidence type="ECO:0000256" key="7">
    <source>
        <dbReference type="ARBA" id="ARBA00038032"/>
    </source>
</evidence>
<evidence type="ECO:0000256" key="3">
    <source>
        <dbReference type="ARBA" id="ARBA00022475"/>
    </source>
</evidence>
<evidence type="ECO:0000256" key="6">
    <source>
        <dbReference type="ARBA" id="ARBA00023136"/>
    </source>
</evidence>
<dbReference type="SUPFAM" id="SSF103481">
    <property type="entry name" value="Multidrug resistance efflux transporter EmrE"/>
    <property type="match status" value="1"/>
</dbReference>
<dbReference type="Proteomes" id="UP000509421">
    <property type="component" value="Chromosome"/>
</dbReference>